<name>A0A6C0BR61_9ZZZZ</name>
<proteinExistence type="predicted"/>
<dbReference type="AlphaFoldDB" id="A0A6C0BR61"/>
<accession>A0A6C0BR61</accession>
<reference evidence="1" key="1">
    <citation type="journal article" date="2020" name="Nature">
        <title>Giant virus diversity and host interactions through global metagenomics.</title>
        <authorList>
            <person name="Schulz F."/>
            <person name="Roux S."/>
            <person name="Paez-Espino D."/>
            <person name="Jungbluth S."/>
            <person name="Walsh D.A."/>
            <person name="Denef V.J."/>
            <person name="McMahon K.D."/>
            <person name="Konstantinidis K.T."/>
            <person name="Eloe-Fadrosh E.A."/>
            <person name="Kyrpides N.C."/>
            <person name="Woyke T."/>
        </authorList>
    </citation>
    <scope>NUCLEOTIDE SEQUENCE</scope>
    <source>
        <strain evidence="1">GVMAG-M-3300018080-19</strain>
    </source>
</reference>
<protein>
    <submittedName>
        <fullName evidence="1">Uncharacterized protein</fullName>
    </submittedName>
</protein>
<evidence type="ECO:0000313" key="1">
    <source>
        <dbReference type="EMBL" id="QHS93878.1"/>
    </source>
</evidence>
<sequence length="217" mass="25867">MLVNEVFPQQRKYHNRYYYRQLDLVLNLIVRQYGVQRHDRMTPAEQVVVVKGICQDYPNFDAYMRSQSAAWLKCRKELLKVMNKRKVNDKKEWKEYLLKSYVSSHYGSRVYCRTRYTQRYLKLIHSTKRSLTVWRYDAPQVVGQNEPVTLTWRKGLKMYLEKGHKNKWGGGIFFTPTRQAVQRHYIAACKSKIKYLGIFPACLVRLIGTYINDQLGP</sequence>
<organism evidence="1">
    <name type="scientific">viral metagenome</name>
    <dbReference type="NCBI Taxonomy" id="1070528"/>
    <lineage>
        <taxon>unclassified sequences</taxon>
        <taxon>metagenomes</taxon>
        <taxon>organismal metagenomes</taxon>
    </lineage>
</organism>
<dbReference type="EMBL" id="MN739211">
    <property type="protein sequence ID" value="QHS93878.1"/>
    <property type="molecule type" value="Genomic_DNA"/>
</dbReference>